<dbReference type="EMBL" id="KN831786">
    <property type="protein sequence ID" value="KIM39392.1"/>
    <property type="molecule type" value="Genomic_DNA"/>
</dbReference>
<dbReference type="Proteomes" id="UP000053424">
    <property type="component" value="Unassembled WGS sequence"/>
</dbReference>
<feature type="transmembrane region" description="Helical" evidence="1">
    <location>
        <begin position="131"/>
        <end position="151"/>
    </location>
</feature>
<keyword evidence="1" id="KW-1133">Transmembrane helix</keyword>
<feature type="transmembrane region" description="Helical" evidence="1">
    <location>
        <begin position="218"/>
        <end position="236"/>
    </location>
</feature>
<keyword evidence="4" id="KW-1185">Reference proteome</keyword>
<evidence type="ECO:0000313" key="3">
    <source>
        <dbReference type="EMBL" id="KIM39392.1"/>
    </source>
</evidence>
<dbReference type="STRING" id="686832.A0A0C2YED4"/>
<keyword evidence="1" id="KW-0472">Membrane</keyword>
<evidence type="ECO:0000259" key="2">
    <source>
        <dbReference type="Pfam" id="PF20151"/>
    </source>
</evidence>
<sequence>MDIPFPPPPPPPIPQPLLSIVAIHQRNYWSCAALITLIWDWAISLEDEVQYIWKSPSMTNKWVYLVSRYLGIISQVVDSAIILSNGCKPVPKEICRTWMSFENASSMILFAIIEFIQCLRVYAFYNKNAKLGILLSVWFCGGMGAAIYYLWYGFSPSHMDFDPSCAVIHIPLISIIFGAIPIANQAIALSLLFWRRKVVAPGYLEAVPVAYVVLRDGFLLFFATCGIMGIAMVYITKKAHPIYLTP</sequence>
<feature type="transmembrane region" description="Helical" evidence="1">
    <location>
        <begin position="104"/>
        <end position="125"/>
    </location>
</feature>
<feature type="domain" description="DUF6533" evidence="2">
    <location>
        <begin position="28"/>
        <end position="73"/>
    </location>
</feature>
<evidence type="ECO:0000313" key="4">
    <source>
        <dbReference type="Proteomes" id="UP000053424"/>
    </source>
</evidence>
<organism evidence="3 4">
    <name type="scientific">Hebeloma cylindrosporum</name>
    <dbReference type="NCBI Taxonomy" id="76867"/>
    <lineage>
        <taxon>Eukaryota</taxon>
        <taxon>Fungi</taxon>
        <taxon>Dikarya</taxon>
        <taxon>Basidiomycota</taxon>
        <taxon>Agaricomycotina</taxon>
        <taxon>Agaricomycetes</taxon>
        <taxon>Agaricomycetidae</taxon>
        <taxon>Agaricales</taxon>
        <taxon>Agaricineae</taxon>
        <taxon>Hymenogastraceae</taxon>
        <taxon>Hebeloma</taxon>
    </lineage>
</organism>
<keyword evidence="1" id="KW-0812">Transmembrane</keyword>
<dbReference type="InterPro" id="IPR045340">
    <property type="entry name" value="DUF6533"/>
</dbReference>
<gene>
    <name evidence="3" type="ORF">M413DRAFT_198673</name>
</gene>
<dbReference type="HOGENOM" id="CLU_035509_10_5_1"/>
<name>A0A0C2YED4_HEBCY</name>
<protein>
    <recommendedName>
        <fullName evidence="2">DUF6533 domain-containing protein</fullName>
    </recommendedName>
</protein>
<reference evidence="3 4" key="1">
    <citation type="submission" date="2014-04" db="EMBL/GenBank/DDBJ databases">
        <authorList>
            <consortium name="DOE Joint Genome Institute"/>
            <person name="Kuo A."/>
            <person name="Gay G."/>
            <person name="Dore J."/>
            <person name="Kohler A."/>
            <person name="Nagy L.G."/>
            <person name="Floudas D."/>
            <person name="Copeland A."/>
            <person name="Barry K.W."/>
            <person name="Cichocki N."/>
            <person name="Veneault-Fourrey C."/>
            <person name="LaButti K."/>
            <person name="Lindquist E.A."/>
            <person name="Lipzen A."/>
            <person name="Lundell T."/>
            <person name="Morin E."/>
            <person name="Murat C."/>
            <person name="Sun H."/>
            <person name="Tunlid A."/>
            <person name="Henrissat B."/>
            <person name="Grigoriev I.V."/>
            <person name="Hibbett D.S."/>
            <person name="Martin F."/>
            <person name="Nordberg H.P."/>
            <person name="Cantor M.N."/>
            <person name="Hua S.X."/>
        </authorList>
    </citation>
    <scope>NUCLEOTIDE SEQUENCE [LARGE SCALE GENOMIC DNA]</scope>
    <source>
        <strain evidence="4">h7</strain>
    </source>
</reference>
<reference evidence="4" key="2">
    <citation type="submission" date="2015-01" db="EMBL/GenBank/DDBJ databases">
        <title>Evolutionary Origins and Diversification of the Mycorrhizal Mutualists.</title>
        <authorList>
            <consortium name="DOE Joint Genome Institute"/>
            <consortium name="Mycorrhizal Genomics Consortium"/>
            <person name="Kohler A."/>
            <person name="Kuo A."/>
            <person name="Nagy L.G."/>
            <person name="Floudas D."/>
            <person name="Copeland A."/>
            <person name="Barry K.W."/>
            <person name="Cichocki N."/>
            <person name="Veneault-Fourrey C."/>
            <person name="LaButti K."/>
            <person name="Lindquist E.A."/>
            <person name="Lipzen A."/>
            <person name="Lundell T."/>
            <person name="Morin E."/>
            <person name="Murat C."/>
            <person name="Riley R."/>
            <person name="Ohm R."/>
            <person name="Sun H."/>
            <person name="Tunlid A."/>
            <person name="Henrissat B."/>
            <person name="Grigoriev I.V."/>
            <person name="Hibbett D.S."/>
            <person name="Martin F."/>
        </authorList>
    </citation>
    <scope>NUCLEOTIDE SEQUENCE [LARGE SCALE GENOMIC DNA]</scope>
    <source>
        <strain evidence="4">h7</strain>
    </source>
</reference>
<evidence type="ECO:0000256" key="1">
    <source>
        <dbReference type="SAM" id="Phobius"/>
    </source>
</evidence>
<accession>A0A0C2YED4</accession>
<feature type="transmembrane region" description="Helical" evidence="1">
    <location>
        <begin position="172"/>
        <end position="194"/>
    </location>
</feature>
<dbReference type="OrthoDB" id="3020506at2759"/>
<dbReference type="Pfam" id="PF20151">
    <property type="entry name" value="DUF6533"/>
    <property type="match status" value="1"/>
</dbReference>
<proteinExistence type="predicted"/>
<dbReference type="AlphaFoldDB" id="A0A0C2YED4"/>